<dbReference type="HOGENOM" id="CLU_003181_2_2_1"/>
<feature type="transmembrane region" description="Helical" evidence="8">
    <location>
        <begin position="503"/>
        <end position="522"/>
    </location>
</feature>
<evidence type="ECO:0000256" key="8">
    <source>
        <dbReference type="SAM" id="Phobius"/>
    </source>
</evidence>
<dbReference type="Proteomes" id="UP000005222">
    <property type="component" value="Chromosome D"/>
</dbReference>
<evidence type="ECO:0000256" key="2">
    <source>
        <dbReference type="ARBA" id="ARBA00022448"/>
    </source>
</evidence>
<dbReference type="SUPFAM" id="SSF81340">
    <property type="entry name" value="Clc chloride channel"/>
    <property type="match status" value="1"/>
</dbReference>
<gene>
    <name evidence="9" type="primary">Piso0_000797</name>
    <name evidence="9" type="ORF">GNLVRS01_PISO0D04337g</name>
</gene>
<feature type="transmembrane region" description="Helical" evidence="8">
    <location>
        <begin position="323"/>
        <end position="346"/>
    </location>
</feature>
<evidence type="ECO:0000313" key="10">
    <source>
        <dbReference type="Proteomes" id="UP000005222"/>
    </source>
</evidence>
<feature type="transmembrane region" description="Helical" evidence="8">
    <location>
        <begin position="66"/>
        <end position="90"/>
    </location>
</feature>
<sequence>MDTEVEDNKYGISFDENQLPILHAHVKSNLKDANDNVQEYENNTYIDWQHECARLRGGKVNIYSKWTTIALSSIILGYVSGFIDLVSVWLNDFKKGLCLGKVDKWSLASPYSTCPKDQWHNWSSIVTGSDGFVSSMFVNLPIFLLLSLGFTVVAVYITRKDVDSIRLSGIPEIRLIIEGLNYHLSTYLSFRTLVYKGIGLIFMVSSGLWLGKEGPMVHISCCVINTFYNITVSKENQNEAVRRELLSAGFASGIAVAFKAPIGAVLFVIEIISSYFTATRIMWNSFVSATVAVVVLVGLKAFTEGTNFEEKDLFSVEFGNFSWLFAEIIPFIFLGFLGGIFGYLFIKVNSLLFSMNLRKRFEHLVPRLRLHFIEIDAEFVELLAIAAITALINFPFEMTRLPLEDYVKLLFTECIHKGGNEDANSTNFLCSSPDITNVFKLLYILISGFSVCVYVYGTNIPGGILTPSLVLGATCGRIIGIICQNLQRKFASKTLEQCTHNSCLVSASSYAVIGAASFFTGITKLTMSVVVIMFELTGALSYVLPIMVSVMTSKFVNDYMSETNIYDYWIKDYFNAVNHNRDIINEGKGSGRCNFKNQASQVKNSLPDIPISYAMIPLEKIKCLYMIPDTPYTTSYLQNFLESDNHEGYPVNLSPSNPINFGYIKKDYLKSILYSYDYNDSKSILVIRSKDLNEEELIQVNRFEDSFSNNDITSLNVDIEREGSIIFDNMPLVLVIDMFEKLHLNYIIIKKYSTTGDLQMCGYVDRFRISKLIDSKFSSLNDEISRQEEYLQFEIDDEMTFPRRDRSSIELVS</sequence>
<keyword evidence="5" id="KW-0406">Ion transport</keyword>
<dbReference type="STRING" id="559304.G8YQ33"/>
<feature type="transmembrane region" description="Helical" evidence="8">
    <location>
        <begin position="281"/>
        <end position="303"/>
    </location>
</feature>
<dbReference type="InterPro" id="IPR001807">
    <property type="entry name" value="ClC"/>
</dbReference>
<protein>
    <submittedName>
        <fullName evidence="9">Piso0_000797 protein</fullName>
    </submittedName>
</protein>
<keyword evidence="4 8" id="KW-1133">Transmembrane helix</keyword>
<keyword evidence="3 8" id="KW-0812">Transmembrane</keyword>
<evidence type="ECO:0000256" key="5">
    <source>
        <dbReference type="ARBA" id="ARBA00023065"/>
    </source>
</evidence>
<dbReference type="Pfam" id="PF00654">
    <property type="entry name" value="Voltage_CLC"/>
    <property type="match status" value="1"/>
</dbReference>
<keyword evidence="10" id="KW-1185">Reference proteome</keyword>
<evidence type="ECO:0000313" key="9">
    <source>
        <dbReference type="EMBL" id="CCE78768.1"/>
    </source>
</evidence>
<proteinExistence type="predicted"/>
<feature type="transmembrane region" description="Helical" evidence="8">
    <location>
        <begin position="528"/>
        <end position="550"/>
    </location>
</feature>
<dbReference type="EMBL" id="FO082056">
    <property type="protein sequence ID" value="CCE78768.1"/>
    <property type="molecule type" value="Genomic_DNA"/>
</dbReference>
<evidence type="ECO:0000256" key="7">
    <source>
        <dbReference type="ARBA" id="ARBA00023214"/>
    </source>
</evidence>
<evidence type="ECO:0000256" key="3">
    <source>
        <dbReference type="ARBA" id="ARBA00022692"/>
    </source>
</evidence>
<dbReference type="InParanoid" id="G8YQ33"/>
<keyword evidence="2" id="KW-0813">Transport</keyword>
<feature type="transmembrane region" description="Helical" evidence="8">
    <location>
        <begin position="193"/>
        <end position="210"/>
    </location>
</feature>
<evidence type="ECO:0000256" key="4">
    <source>
        <dbReference type="ARBA" id="ARBA00022989"/>
    </source>
</evidence>
<dbReference type="InterPro" id="IPR014743">
    <property type="entry name" value="Cl-channel_core"/>
</dbReference>
<dbReference type="GO" id="GO:0005886">
    <property type="term" value="C:plasma membrane"/>
    <property type="evidence" value="ECO:0007669"/>
    <property type="project" value="TreeGrafter"/>
</dbReference>
<dbReference type="AlphaFoldDB" id="G8YQ33"/>
<feature type="transmembrane region" description="Helical" evidence="8">
    <location>
        <begin position="245"/>
        <end position="269"/>
    </location>
</feature>
<dbReference type="GO" id="GO:0005794">
    <property type="term" value="C:Golgi apparatus"/>
    <property type="evidence" value="ECO:0007669"/>
    <property type="project" value="TreeGrafter"/>
</dbReference>
<evidence type="ECO:0000256" key="1">
    <source>
        <dbReference type="ARBA" id="ARBA00004141"/>
    </source>
</evidence>
<dbReference type="OMA" id="SCCILNI"/>
<keyword evidence="7" id="KW-0868">Chloride</keyword>
<dbReference type="eggNOG" id="KOG0475">
    <property type="taxonomic scope" value="Eukaryota"/>
</dbReference>
<evidence type="ECO:0000256" key="6">
    <source>
        <dbReference type="ARBA" id="ARBA00023136"/>
    </source>
</evidence>
<dbReference type="Gene3D" id="1.10.3080.10">
    <property type="entry name" value="Clc chloride channel"/>
    <property type="match status" value="1"/>
</dbReference>
<feature type="transmembrane region" description="Helical" evidence="8">
    <location>
        <begin position="463"/>
        <end position="483"/>
    </location>
</feature>
<name>G8YQ33_PICSO</name>
<reference evidence="9 10" key="1">
    <citation type="journal article" date="2012" name="G3 (Bethesda)">
        <title>Pichia sorbitophila, an interspecies yeast hybrid reveals early steps of genome resolution following polyploidization.</title>
        <authorList>
            <person name="Leh Louis V."/>
            <person name="Despons L."/>
            <person name="Friedrich A."/>
            <person name="Martin T."/>
            <person name="Durrens P."/>
            <person name="Casaregola S."/>
            <person name="Neuveglise C."/>
            <person name="Fairhead C."/>
            <person name="Marck C."/>
            <person name="Cruz J.A."/>
            <person name="Straub M.L."/>
            <person name="Kugler V."/>
            <person name="Sacerdot C."/>
            <person name="Uzunov Z."/>
            <person name="Thierry A."/>
            <person name="Weiss S."/>
            <person name="Bleykasten C."/>
            <person name="De Montigny J."/>
            <person name="Jacques N."/>
            <person name="Jung P."/>
            <person name="Lemaire M."/>
            <person name="Mallet S."/>
            <person name="Morel G."/>
            <person name="Richard G.F."/>
            <person name="Sarkar A."/>
            <person name="Savel G."/>
            <person name="Schacherer J."/>
            <person name="Seret M.L."/>
            <person name="Talla E."/>
            <person name="Samson G."/>
            <person name="Jubin C."/>
            <person name="Poulain J."/>
            <person name="Vacherie B."/>
            <person name="Barbe V."/>
            <person name="Pelletier E."/>
            <person name="Sherman D.J."/>
            <person name="Westhof E."/>
            <person name="Weissenbach J."/>
            <person name="Baret P.V."/>
            <person name="Wincker P."/>
            <person name="Gaillardin C."/>
            <person name="Dujon B."/>
            <person name="Souciet J.L."/>
        </authorList>
    </citation>
    <scope>NUCLEOTIDE SEQUENCE [LARGE SCALE GENOMIC DNA]</scope>
    <source>
        <strain evidence="10">ATCC MYA-4447 / BCRC 22081 / CBS 7064 / NBRC 10061 / NRRL Y-12695</strain>
    </source>
</reference>
<dbReference type="PRINTS" id="PR00762">
    <property type="entry name" value="CLCHANNEL"/>
</dbReference>
<dbReference type="PANTHER" id="PTHR45711">
    <property type="entry name" value="CHLORIDE CHANNEL PROTEIN"/>
    <property type="match status" value="1"/>
</dbReference>
<dbReference type="PANTHER" id="PTHR45711:SF6">
    <property type="entry name" value="CHLORIDE CHANNEL PROTEIN"/>
    <property type="match status" value="1"/>
</dbReference>
<dbReference type="OrthoDB" id="44789at2759"/>
<feature type="transmembrane region" description="Helical" evidence="8">
    <location>
        <begin position="438"/>
        <end position="457"/>
    </location>
</feature>
<feature type="transmembrane region" description="Helical" evidence="8">
    <location>
        <begin position="136"/>
        <end position="157"/>
    </location>
</feature>
<organism evidence="9 10">
    <name type="scientific">Pichia sorbitophila (strain ATCC MYA-4447 / BCRC 22081 / CBS 7064 / NBRC 10061 / NRRL Y-12695)</name>
    <name type="common">Hybrid yeast</name>
    <dbReference type="NCBI Taxonomy" id="559304"/>
    <lineage>
        <taxon>Eukaryota</taxon>
        <taxon>Fungi</taxon>
        <taxon>Dikarya</taxon>
        <taxon>Ascomycota</taxon>
        <taxon>Saccharomycotina</taxon>
        <taxon>Pichiomycetes</taxon>
        <taxon>Debaryomycetaceae</taxon>
        <taxon>Millerozyma</taxon>
    </lineage>
</organism>
<keyword evidence="6 8" id="KW-0472">Membrane</keyword>
<dbReference type="GO" id="GO:0005769">
    <property type="term" value="C:early endosome"/>
    <property type="evidence" value="ECO:0007669"/>
    <property type="project" value="TreeGrafter"/>
</dbReference>
<comment type="subcellular location">
    <subcellularLocation>
        <location evidence="1">Membrane</location>
        <topology evidence="1">Multi-pass membrane protein</topology>
    </subcellularLocation>
</comment>
<dbReference type="GO" id="GO:0005247">
    <property type="term" value="F:voltage-gated chloride channel activity"/>
    <property type="evidence" value="ECO:0007669"/>
    <property type="project" value="TreeGrafter"/>
</dbReference>
<accession>G8YQ33</accession>